<evidence type="ECO:0000259" key="1">
    <source>
        <dbReference type="Pfam" id="PF16289"/>
    </source>
</evidence>
<protein>
    <submittedName>
        <fullName evidence="2">PIN domain-containing protein</fullName>
    </submittedName>
</protein>
<proteinExistence type="predicted"/>
<name>A0ABD5FP65_ENTCA</name>
<reference evidence="2 3" key="1">
    <citation type="submission" date="2023-03" db="EMBL/GenBank/DDBJ databases">
        <authorList>
            <person name="Shen W."/>
            <person name="Cai J."/>
        </authorList>
    </citation>
    <scope>NUCLEOTIDE SEQUENCE [LARGE SCALE GENOMIC DNA]</scope>
    <source>
        <strain evidence="2 3">B516</strain>
    </source>
</reference>
<feature type="domain" description="DUF4935" evidence="1">
    <location>
        <begin position="3"/>
        <end position="189"/>
    </location>
</feature>
<dbReference type="Pfam" id="PF16289">
    <property type="entry name" value="PIN_12"/>
    <property type="match status" value="1"/>
</dbReference>
<organism evidence="2 3">
    <name type="scientific">Enterococcus casseliflavus</name>
    <name type="common">Enterococcus flavescens</name>
    <dbReference type="NCBI Taxonomy" id="37734"/>
    <lineage>
        <taxon>Bacteria</taxon>
        <taxon>Bacillati</taxon>
        <taxon>Bacillota</taxon>
        <taxon>Bacilli</taxon>
        <taxon>Lactobacillales</taxon>
        <taxon>Enterococcaceae</taxon>
        <taxon>Enterococcus</taxon>
    </lineage>
</organism>
<sequence length="376" mass="43387">MEIFLESNVFVEQCFNFSEGSKLDRLKKLAKEHNIKLLSSSIVVNECKDRIRTELDLSFPIINKLPETNLINGSNRKIRHAWTILKNDPEYKNHILSLEKFKNENKANVINLALQQFDNYIDEAKIELIDITSVSLSEIVEDYFNYNPPFENKKNKRNEFPDAIMAKSIINYKNSTNEDLVVVSNDGGFIKSLSDQPLDGLEIKDTIRSLLNYLYLENELIINRSISYMLNDITDAVISKAKNNEVEIEVDGLHTDSSGGQYGYEYEDIEIVSAENLTIDLQNAYVINVDGSYLELEAEAQMNVSIAANFMDEEQSYWDSEEKSYFKIHYGKAFEKHDVPFICKISVEYDGKDLIFESVDYTLDLNYYTLNDVEYS</sequence>
<accession>A0ABD5FP65</accession>
<comment type="caution">
    <text evidence="2">The sequence shown here is derived from an EMBL/GenBank/DDBJ whole genome shotgun (WGS) entry which is preliminary data.</text>
</comment>
<dbReference type="AlphaFoldDB" id="A0ABD5FP65"/>
<evidence type="ECO:0000313" key="3">
    <source>
        <dbReference type="Proteomes" id="UP001253851"/>
    </source>
</evidence>
<dbReference type="InterPro" id="IPR032557">
    <property type="entry name" value="DUF4935"/>
</dbReference>
<gene>
    <name evidence="2" type="ORF">P7I34_15390</name>
</gene>
<evidence type="ECO:0000313" key="2">
    <source>
        <dbReference type="EMBL" id="MDT2984055.1"/>
    </source>
</evidence>
<dbReference type="Proteomes" id="UP001253851">
    <property type="component" value="Unassembled WGS sequence"/>
</dbReference>
<dbReference type="EMBL" id="JARQDZ010000012">
    <property type="protein sequence ID" value="MDT2984055.1"/>
    <property type="molecule type" value="Genomic_DNA"/>
</dbReference>
<dbReference type="RefSeq" id="WP_311957766.1">
    <property type="nucleotide sequence ID" value="NZ_JARQDZ010000012.1"/>
</dbReference>